<keyword evidence="2" id="KW-0812">Transmembrane</keyword>
<feature type="transmembrane region" description="Helical" evidence="2">
    <location>
        <begin position="117"/>
        <end position="135"/>
    </location>
</feature>
<dbReference type="EMBL" id="BRXX01000031">
    <property type="protein sequence ID" value="GMH83940.1"/>
    <property type="molecule type" value="Genomic_DNA"/>
</dbReference>
<keyword evidence="2" id="KW-1133">Transmembrane helix</keyword>
<keyword evidence="2" id="KW-0472">Membrane</keyword>
<evidence type="ECO:0000313" key="3">
    <source>
        <dbReference type="EMBL" id="GMH83940.1"/>
    </source>
</evidence>
<organism evidence="3 4">
    <name type="scientific">Triparma verrucosa</name>
    <dbReference type="NCBI Taxonomy" id="1606542"/>
    <lineage>
        <taxon>Eukaryota</taxon>
        <taxon>Sar</taxon>
        <taxon>Stramenopiles</taxon>
        <taxon>Ochrophyta</taxon>
        <taxon>Bolidophyceae</taxon>
        <taxon>Parmales</taxon>
        <taxon>Triparmaceae</taxon>
        <taxon>Triparma</taxon>
    </lineage>
</organism>
<comment type="caution">
    <text evidence="3">The sequence shown here is derived from an EMBL/GenBank/DDBJ whole genome shotgun (WGS) entry which is preliminary data.</text>
</comment>
<dbReference type="Proteomes" id="UP001165160">
    <property type="component" value="Unassembled WGS sequence"/>
</dbReference>
<evidence type="ECO:0000256" key="1">
    <source>
        <dbReference type="SAM" id="MobiDB-lite"/>
    </source>
</evidence>
<evidence type="ECO:0000256" key="2">
    <source>
        <dbReference type="SAM" id="Phobius"/>
    </source>
</evidence>
<feature type="region of interest" description="Disordered" evidence="1">
    <location>
        <begin position="377"/>
        <end position="400"/>
    </location>
</feature>
<keyword evidence="4" id="KW-1185">Reference proteome</keyword>
<dbReference type="AlphaFoldDB" id="A0A9W7B9L9"/>
<feature type="compositionally biased region" description="Acidic residues" evidence="1">
    <location>
        <begin position="379"/>
        <end position="389"/>
    </location>
</feature>
<protein>
    <submittedName>
        <fullName evidence="3">Uncharacterized protein</fullName>
    </submittedName>
</protein>
<feature type="transmembrane region" description="Helical" evidence="2">
    <location>
        <begin position="266"/>
        <end position="283"/>
    </location>
</feature>
<feature type="transmembrane region" description="Helical" evidence="2">
    <location>
        <begin position="91"/>
        <end position="111"/>
    </location>
</feature>
<name>A0A9W7B9L9_9STRA</name>
<feature type="transmembrane region" description="Helical" evidence="2">
    <location>
        <begin position="223"/>
        <end position="246"/>
    </location>
</feature>
<evidence type="ECO:0000313" key="4">
    <source>
        <dbReference type="Proteomes" id="UP001165160"/>
    </source>
</evidence>
<sequence>MSPLRVWLKHTHKFLFLKLIFYAYMIFLPFHIFPPSLLSSFSILLLLTYLYVTFFKTLLRIHLPALTTLLTSNGISALTKSRMTRLTQESIIPILHGLTGVLILQASEVYFVLNQRIPVKLLWSVYVVTVLWGLIVRGCNAFKVGRCIWGFVVLEEISRINVMYARQGDNNNNNSGYKYDAVTCLVLWLPILIIAELLLTYFRHLKSYKTNKITLTAQQRKSLVYIVSTMSVYVASMVVVLGSGGAKCLCYAGFDGKKDGVQYSKNLIMGLTLGMLVIVNKVVRDLAVSNVNFQISRYVIESEKAGLGEINAANIQGSFFNLDYCNVMNVLPDHVYYEEGKGWMNEKSEGFYEVVCIGKVYYFRDHGADEDGCCRLDDSTDEDDDQSSFEDDRPRRGTLL</sequence>
<feature type="compositionally biased region" description="Basic and acidic residues" evidence="1">
    <location>
        <begin position="390"/>
        <end position="400"/>
    </location>
</feature>
<proteinExistence type="predicted"/>
<gene>
    <name evidence="3" type="ORF">TrVE_jg5481</name>
</gene>
<reference evidence="4" key="1">
    <citation type="journal article" date="2023" name="Commun. Biol.">
        <title>Genome analysis of Parmales, the sister group of diatoms, reveals the evolutionary specialization of diatoms from phago-mixotrophs to photoautotrophs.</title>
        <authorList>
            <person name="Ban H."/>
            <person name="Sato S."/>
            <person name="Yoshikawa S."/>
            <person name="Yamada K."/>
            <person name="Nakamura Y."/>
            <person name="Ichinomiya M."/>
            <person name="Sato N."/>
            <person name="Blanc-Mathieu R."/>
            <person name="Endo H."/>
            <person name="Kuwata A."/>
            <person name="Ogata H."/>
        </authorList>
    </citation>
    <scope>NUCLEOTIDE SEQUENCE [LARGE SCALE GENOMIC DNA]</scope>
    <source>
        <strain evidence="4">NIES 3699</strain>
    </source>
</reference>
<feature type="transmembrane region" description="Helical" evidence="2">
    <location>
        <begin position="185"/>
        <end position="202"/>
    </location>
</feature>
<feature type="transmembrane region" description="Helical" evidence="2">
    <location>
        <begin position="21"/>
        <end position="52"/>
    </location>
</feature>
<accession>A0A9W7B9L9</accession>